<dbReference type="SUPFAM" id="SSF48452">
    <property type="entry name" value="TPR-like"/>
    <property type="match status" value="1"/>
</dbReference>
<name>A0A934Q4G1_9BURK</name>
<protein>
    <submittedName>
        <fullName evidence="2">Tetratricopeptide repeat protein</fullName>
    </submittedName>
</protein>
<dbReference type="Proteomes" id="UP000617041">
    <property type="component" value="Unassembled WGS sequence"/>
</dbReference>
<evidence type="ECO:0000256" key="1">
    <source>
        <dbReference type="PROSITE-ProRule" id="PRU00339"/>
    </source>
</evidence>
<proteinExistence type="predicted"/>
<gene>
    <name evidence="2" type="ORF">I8E28_19730</name>
</gene>
<dbReference type="EMBL" id="JAEDAO010000001">
    <property type="protein sequence ID" value="MBK0394845.1"/>
    <property type="molecule type" value="Genomic_DNA"/>
</dbReference>
<sequence>MPIDPGPLWDYGNPALSEQRFQAAVVSAAPDDAFILRTQIARTHGLRKDFDKARAVLAEIEPAFAGASTEAKVMWLLESGRTWASPAHPPALRTAENRERARSLYMRAFELARDARLDRLAIDALHMMVMVDNEPEQQLAWNQKAIAYMEASSQPAAKGWAGSLYNNVGYAHHLAGRYDEAITNYRKSLAAHELAGRTGNMRIAHWMIASSLRAKGELQEALAIQQRLEREWDADGKPDPYVYEELEHLHRGLGNEAEATRYAAKLKAARG</sequence>
<comment type="caution">
    <text evidence="2">The sequence shown here is derived from an EMBL/GenBank/DDBJ whole genome shotgun (WGS) entry which is preliminary data.</text>
</comment>
<dbReference type="InterPro" id="IPR019734">
    <property type="entry name" value="TPR_rpt"/>
</dbReference>
<dbReference type="Pfam" id="PF13424">
    <property type="entry name" value="TPR_12"/>
    <property type="match status" value="1"/>
</dbReference>
<accession>A0A934Q4G1</accession>
<evidence type="ECO:0000313" key="2">
    <source>
        <dbReference type="EMBL" id="MBK0394845.1"/>
    </source>
</evidence>
<evidence type="ECO:0000313" key="3">
    <source>
        <dbReference type="Proteomes" id="UP000617041"/>
    </source>
</evidence>
<dbReference type="Gene3D" id="1.25.40.10">
    <property type="entry name" value="Tetratricopeptide repeat domain"/>
    <property type="match status" value="1"/>
</dbReference>
<dbReference type="PROSITE" id="PS50005">
    <property type="entry name" value="TPR"/>
    <property type="match status" value="1"/>
</dbReference>
<keyword evidence="3" id="KW-1185">Reference proteome</keyword>
<dbReference type="RefSeq" id="WP_200789927.1">
    <property type="nucleotide sequence ID" value="NZ_JAEDAO010000001.1"/>
</dbReference>
<reference evidence="2" key="1">
    <citation type="submission" date="2020-12" db="EMBL/GenBank/DDBJ databases">
        <title>Ramlibacter sp. nov., isolated from a freshwater alga, Cryptomonas.</title>
        <authorList>
            <person name="Kim H.M."/>
            <person name="Jeon C.O."/>
        </authorList>
    </citation>
    <scope>NUCLEOTIDE SEQUENCE</scope>
    <source>
        <strain evidence="2">CrO1</strain>
    </source>
</reference>
<dbReference type="AlphaFoldDB" id="A0A934Q4G1"/>
<dbReference type="InterPro" id="IPR011990">
    <property type="entry name" value="TPR-like_helical_dom_sf"/>
</dbReference>
<organism evidence="2 3">
    <name type="scientific">Ramlibacter algicola</name>
    <dbReference type="NCBI Taxonomy" id="2795217"/>
    <lineage>
        <taxon>Bacteria</taxon>
        <taxon>Pseudomonadati</taxon>
        <taxon>Pseudomonadota</taxon>
        <taxon>Betaproteobacteria</taxon>
        <taxon>Burkholderiales</taxon>
        <taxon>Comamonadaceae</taxon>
        <taxon>Ramlibacter</taxon>
    </lineage>
</organism>
<feature type="repeat" description="TPR" evidence="1">
    <location>
        <begin position="162"/>
        <end position="195"/>
    </location>
</feature>
<keyword evidence="1" id="KW-0802">TPR repeat</keyword>